<dbReference type="OrthoDB" id="3269932at2759"/>
<gene>
    <name evidence="3" type="ORF">BT96DRAFT_868115</name>
</gene>
<dbReference type="InterPro" id="IPR056884">
    <property type="entry name" value="NPHP3-like_N"/>
</dbReference>
<organism evidence="3 4">
    <name type="scientific">Gymnopus androsaceus JB14</name>
    <dbReference type="NCBI Taxonomy" id="1447944"/>
    <lineage>
        <taxon>Eukaryota</taxon>
        <taxon>Fungi</taxon>
        <taxon>Dikarya</taxon>
        <taxon>Basidiomycota</taxon>
        <taxon>Agaricomycotina</taxon>
        <taxon>Agaricomycetes</taxon>
        <taxon>Agaricomycetidae</taxon>
        <taxon>Agaricales</taxon>
        <taxon>Marasmiineae</taxon>
        <taxon>Omphalotaceae</taxon>
        <taxon>Gymnopus</taxon>
    </lineage>
</organism>
<dbReference type="PROSITE" id="PS50837">
    <property type="entry name" value="NACHT"/>
    <property type="match status" value="1"/>
</dbReference>
<dbReference type="EMBL" id="ML769912">
    <property type="protein sequence ID" value="KAE9386096.1"/>
    <property type="molecule type" value="Genomic_DNA"/>
</dbReference>
<evidence type="ECO:0000313" key="3">
    <source>
        <dbReference type="EMBL" id="KAE9386096.1"/>
    </source>
</evidence>
<dbReference type="AlphaFoldDB" id="A0A6A4GKY8"/>
<keyword evidence="1" id="KW-0677">Repeat</keyword>
<dbReference type="PANTHER" id="PTHR10039">
    <property type="entry name" value="AMELOGENIN"/>
    <property type="match status" value="1"/>
</dbReference>
<dbReference type="InterPro" id="IPR027417">
    <property type="entry name" value="P-loop_NTPase"/>
</dbReference>
<protein>
    <recommendedName>
        <fullName evidence="2">NACHT domain-containing protein</fullName>
    </recommendedName>
</protein>
<name>A0A6A4GKY8_9AGAR</name>
<feature type="domain" description="NACHT" evidence="2">
    <location>
        <begin position="92"/>
        <end position="243"/>
    </location>
</feature>
<dbReference type="Gene3D" id="3.40.50.300">
    <property type="entry name" value="P-loop containing nucleotide triphosphate hydrolases"/>
    <property type="match status" value="1"/>
</dbReference>
<dbReference type="SUPFAM" id="SSF52540">
    <property type="entry name" value="P-loop containing nucleoside triphosphate hydrolases"/>
    <property type="match status" value="1"/>
</dbReference>
<feature type="non-terminal residue" evidence="3">
    <location>
        <position position="243"/>
    </location>
</feature>
<dbReference type="InterPro" id="IPR007111">
    <property type="entry name" value="NACHT_NTPase"/>
</dbReference>
<accession>A0A6A4GKY8</accession>
<evidence type="ECO:0000259" key="2">
    <source>
        <dbReference type="PROSITE" id="PS50837"/>
    </source>
</evidence>
<evidence type="ECO:0000313" key="4">
    <source>
        <dbReference type="Proteomes" id="UP000799118"/>
    </source>
</evidence>
<dbReference type="PANTHER" id="PTHR10039:SF14">
    <property type="entry name" value="NACHT DOMAIN-CONTAINING PROTEIN"/>
    <property type="match status" value="1"/>
</dbReference>
<keyword evidence="4" id="KW-1185">Reference proteome</keyword>
<reference evidence="3" key="1">
    <citation type="journal article" date="2019" name="Environ. Microbiol.">
        <title>Fungal ecological strategies reflected in gene transcription - a case study of two litter decomposers.</title>
        <authorList>
            <person name="Barbi F."/>
            <person name="Kohler A."/>
            <person name="Barry K."/>
            <person name="Baskaran P."/>
            <person name="Daum C."/>
            <person name="Fauchery L."/>
            <person name="Ihrmark K."/>
            <person name="Kuo A."/>
            <person name="LaButti K."/>
            <person name="Lipzen A."/>
            <person name="Morin E."/>
            <person name="Grigoriev I.V."/>
            <person name="Henrissat B."/>
            <person name="Lindahl B."/>
            <person name="Martin F."/>
        </authorList>
    </citation>
    <scope>NUCLEOTIDE SEQUENCE</scope>
    <source>
        <strain evidence="3">JB14</strain>
    </source>
</reference>
<dbReference type="Pfam" id="PF24883">
    <property type="entry name" value="NPHP3_N"/>
    <property type="match status" value="1"/>
</dbReference>
<sequence length="243" mass="27372">MVQEFEGKVQGAYEQCKMKILFAVDRNTAEILKEIVLGQLIHSPQAYYDADIGVEFARRLCSLNTREKILTDIETWATTSNPDDALGYCMCGMAGTGKSTIAMSICKALEEKDLLAGTFFCSRQIPECRDYRLIIPTLAYQLARFSNTFAMSLRDILSRNPDLPSKYPEVQVKELLIEPWKKVTKSGKMGAYMPIVIIDALDECENVSLALKPLISAIQDKQMPGLKFFLTSRPEHAIQQLMQ</sequence>
<evidence type="ECO:0000256" key="1">
    <source>
        <dbReference type="ARBA" id="ARBA00022737"/>
    </source>
</evidence>
<proteinExistence type="predicted"/>
<dbReference type="Proteomes" id="UP000799118">
    <property type="component" value="Unassembled WGS sequence"/>
</dbReference>